<feature type="binding site" evidence="7">
    <location>
        <position position="143"/>
    </location>
    <ligand>
        <name>Zn(2+)</name>
        <dbReference type="ChEBI" id="CHEBI:29105"/>
        <label>1</label>
    </ligand>
</feature>
<feature type="binding site" evidence="7">
    <location>
        <position position="60"/>
    </location>
    <ligand>
        <name>Zn(2+)</name>
        <dbReference type="ChEBI" id="CHEBI:29105"/>
        <label>2</label>
    </ligand>
</feature>
<dbReference type="EMBL" id="JAPNKE010000002">
    <property type="protein sequence ID" value="MCY1011130.1"/>
    <property type="molecule type" value="Genomic_DNA"/>
</dbReference>
<dbReference type="CDD" id="cd07723">
    <property type="entry name" value="hydroxyacylglutathione_hydrolase_MBL-fold"/>
    <property type="match status" value="1"/>
</dbReference>
<evidence type="ECO:0000256" key="7">
    <source>
        <dbReference type="HAMAP-Rule" id="MF_01374"/>
    </source>
</evidence>
<dbReference type="Pfam" id="PF00753">
    <property type="entry name" value="Lactamase_B"/>
    <property type="match status" value="1"/>
</dbReference>
<dbReference type="Pfam" id="PF16123">
    <property type="entry name" value="HAGH_C"/>
    <property type="match status" value="1"/>
</dbReference>
<comment type="pathway">
    <text evidence="2 7">Secondary metabolite metabolism; methylglyoxal degradation; (R)-lactate from methylglyoxal: step 2/2.</text>
</comment>
<dbReference type="RefSeq" id="WP_267774375.1">
    <property type="nucleotide sequence ID" value="NZ_JAPNKE010000002.1"/>
</dbReference>
<accession>A0A9X3EXF7</accession>
<dbReference type="GO" id="GO:0004416">
    <property type="term" value="F:hydroxyacylglutathione hydrolase activity"/>
    <property type="evidence" value="ECO:0007669"/>
    <property type="project" value="UniProtKB-UniRule"/>
</dbReference>
<dbReference type="SUPFAM" id="SSF56281">
    <property type="entry name" value="Metallo-hydrolase/oxidoreductase"/>
    <property type="match status" value="1"/>
</dbReference>
<feature type="binding site" evidence="7">
    <location>
        <position position="57"/>
    </location>
    <ligand>
        <name>Zn(2+)</name>
        <dbReference type="ChEBI" id="CHEBI:29105"/>
        <label>1</label>
    </ligand>
</feature>
<dbReference type="PANTHER" id="PTHR43705">
    <property type="entry name" value="HYDROXYACYLGLUTATHIONE HYDROLASE"/>
    <property type="match status" value="1"/>
</dbReference>
<dbReference type="Proteomes" id="UP001150924">
    <property type="component" value="Unassembled WGS sequence"/>
</dbReference>
<proteinExistence type="inferred from homology"/>
<comment type="caution">
    <text evidence="9">The sequence shown here is derived from an EMBL/GenBank/DDBJ whole genome shotgun (WGS) entry which is preliminary data.</text>
</comment>
<evidence type="ECO:0000313" key="10">
    <source>
        <dbReference type="Proteomes" id="UP001150924"/>
    </source>
</evidence>
<evidence type="ECO:0000256" key="1">
    <source>
        <dbReference type="ARBA" id="ARBA00001623"/>
    </source>
</evidence>
<dbReference type="InterPro" id="IPR050110">
    <property type="entry name" value="Glyoxalase_II_hydrolase"/>
</dbReference>
<dbReference type="HAMAP" id="MF_01374">
    <property type="entry name" value="Glyoxalase_2"/>
    <property type="match status" value="1"/>
</dbReference>
<name>A0A9X3EXF7_9BACT</name>
<comment type="subunit">
    <text evidence="7">Monomer.</text>
</comment>
<reference evidence="9" key="1">
    <citation type="submission" date="2022-11" db="EMBL/GenBank/DDBJ databases">
        <title>Minimal conservation of predation-associated metabolite biosynthetic gene clusters underscores biosynthetic potential of Myxococcota including descriptions for ten novel species: Archangium lansinium sp. nov., Myxococcus landrumus sp. nov., Nannocystis bai.</title>
        <authorList>
            <person name="Ahearne A."/>
            <person name="Stevens C."/>
            <person name="Phillips K."/>
        </authorList>
    </citation>
    <scope>NUCLEOTIDE SEQUENCE</scope>
    <source>
        <strain evidence="9">Na p29</strain>
    </source>
</reference>
<dbReference type="InterPro" id="IPR036866">
    <property type="entry name" value="RibonucZ/Hydroxyglut_hydro"/>
</dbReference>
<dbReference type="GO" id="GO:0019243">
    <property type="term" value="P:methylglyoxal catabolic process to D-lactate via S-lactoyl-glutathione"/>
    <property type="evidence" value="ECO:0007669"/>
    <property type="project" value="UniProtKB-UniRule"/>
</dbReference>
<feature type="binding site" evidence="7">
    <location>
        <position position="143"/>
    </location>
    <ligand>
        <name>Zn(2+)</name>
        <dbReference type="ChEBI" id="CHEBI:29105"/>
        <label>2</label>
    </ligand>
</feature>
<evidence type="ECO:0000259" key="8">
    <source>
        <dbReference type="SMART" id="SM00849"/>
    </source>
</evidence>
<keyword evidence="5 7" id="KW-0378">Hydrolase</keyword>
<feature type="binding site" evidence="7">
    <location>
        <position position="59"/>
    </location>
    <ligand>
        <name>Zn(2+)</name>
        <dbReference type="ChEBI" id="CHEBI:29105"/>
        <label>2</label>
    </ligand>
</feature>
<comment type="catalytic activity">
    <reaction evidence="1 7">
        <text>an S-(2-hydroxyacyl)glutathione + H2O = a 2-hydroxy carboxylate + glutathione + H(+)</text>
        <dbReference type="Rhea" id="RHEA:21864"/>
        <dbReference type="ChEBI" id="CHEBI:15377"/>
        <dbReference type="ChEBI" id="CHEBI:15378"/>
        <dbReference type="ChEBI" id="CHEBI:57925"/>
        <dbReference type="ChEBI" id="CHEBI:58896"/>
        <dbReference type="ChEBI" id="CHEBI:71261"/>
        <dbReference type="EC" id="3.1.2.6"/>
    </reaction>
</comment>
<evidence type="ECO:0000256" key="2">
    <source>
        <dbReference type="ARBA" id="ARBA00004963"/>
    </source>
</evidence>
<evidence type="ECO:0000256" key="3">
    <source>
        <dbReference type="ARBA" id="ARBA00006759"/>
    </source>
</evidence>
<evidence type="ECO:0000313" key="9">
    <source>
        <dbReference type="EMBL" id="MCY1011130.1"/>
    </source>
</evidence>
<comment type="cofactor">
    <cofactor evidence="7">
        <name>Zn(2+)</name>
        <dbReference type="ChEBI" id="CHEBI:29105"/>
    </cofactor>
    <text evidence="7">Binds 2 Zn(2+) ions per subunit.</text>
</comment>
<evidence type="ECO:0000256" key="4">
    <source>
        <dbReference type="ARBA" id="ARBA00022723"/>
    </source>
</evidence>
<comment type="similarity">
    <text evidence="3 7">Belongs to the metallo-beta-lactamase superfamily. Glyoxalase II family.</text>
</comment>
<feature type="domain" description="Metallo-beta-lactamase" evidence="8">
    <location>
        <begin position="12"/>
        <end position="181"/>
    </location>
</feature>
<dbReference type="EC" id="3.1.2.6" evidence="7"/>
<dbReference type="GO" id="GO:0046872">
    <property type="term" value="F:metal ion binding"/>
    <property type="evidence" value="ECO:0007669"/>
    <property type="project" value="UniProtKB-KW"/>
</dbReference>
<feature type="binding site" evidence="7">
    <location>
        <position position="120"/>
    </location>
    <ligand>
        <name>Zn(2+)</name>
        <dbReference type="ChEBI" id="CHEBI:29105"/>
        <label>1</label>
    </ligand>
</feature>
<dbReference type="PANTHER" id="PTHR43705:SF1">
    <property type="entry name" value="HYDROXYACYLGLUTATHIONE HYDROLASE GLOB"/>
    <property type="match status" value="1"/>
</dbReference>
<keyword evidence="6 7" id="KW-0862">Zinc</keyword>
<dbReference type="NCBIfam" id="TIGR03413">
    <property type="entry name" value="GSH_gloB"/>
    <property type="match status" value="1"/>
</dbReference>
<dbReference type="SMART" id="SM00849">
    <property type="entry name" value="Lactamase_B"/>
    <property type="match status" value="1"/>
</dbReference>
<dbReference type="InterPro" id="IPR035680">
    <property type="entry name" value="Clx_II_MBL"/>
</dbReference>
<evidence type="ECO:0000256" key="6">
    <source>
        <dbReference type="ARBA" id="ARBA00022833"/>
    </source>
</evidence>
<organism evidence="9 10">
    <name type="scientific">Nannocystis pusilla</name>
    <dbReference type="NCBI Taxonomy" id="889268"/>
    <lineage>
        <taxon>Bacteria</taxon>
        <taxon>Pseudomonadati</taxon>
        <taxon>Myxococcota</taxon>
        <taxon>Polyangia</taxon>
        <taxon>Nannocystales</taxon>
        <taxon>Nannocystaceae</taxon>
        <taxon>Nannocystis</taxon>
    </lineage>
</organism>
<feature type="binding site" evidence="7">
    <location>
        <position position="55"/>
    </location>
    <ligand>
        <name>Zn(2+)</name>
        <dbReference type="ChEBI" id="CHEBI:29105"/>
        <label>1</label>
    </ligand>
</feature>
<dbReference type="InterPro" id="IPR032282">
    <property type="entry name" value="HAGH_C"/>
</dbReference>
<feature type="binding site" evidence="7">
    <location>
        <position position="181"/>
    </location>
    <ligand>
        <name>Zn(2+)</name>
        <dbReference type="ChEBI" id="CHEBI:29105"/>
        <label>2</label>
    </ligand>
</feature>
<keyword evidence="10" id="KW-1185">Reference proteome</keyword>
<comment type="function">
    <text evidence="7">Thiolesterase that catalyzes the hydrolysis of S-D-lactoyl-glutathione to form glutathione and D-lactic acid.</text>
</comment>
<dbReference type="InterPro" id="IPR001279">
    <property type="entry name" value="Metallo-B-lactamas"/>
</dbReference>
<dbReference type="InterPro" id="IPR017782">
    <property type="entry name" value="Hydroxyacylglutathione_Hdrlase"/>
</dbReference>
<dbReference type="AlphaFoldDB" id="A0A9X3EXF7"/>
<gene>
    <name evidence="7 9" type="primary">gloB</name>
    <name evidence="9" type="ORF">OV079_37340</name>
</gene>
<keyword evidence="4 7" id="KW-0479">Metal-binding</keyword>
<sequence length="247" mass="26692">MLTIEPVPCLRDNYAYLLRDPGTGDVWLVDPSEADPPARAIAAVGGRLRGILATHHHHDHVGGIDELVGEDGDVWVAGHASDRGRIPRQTEFVEAGTDAWQDTGLVLAGRRLLGLHIPGHTRGAIAWRLVGESGEPDDVFTGDTLFAAGCGRLFEGTPAQMHMSLQQLTALPPSTQLWFGHEYTAANLRFAAAVEPDNRAVAERADGLPGRTTPTTVADERATNPFVRADSVEELAARRRAKDEFRG</sequence>
<evidence type="ECO:0000256" key="5">
    <source>
        <dbReference type="ARBA" id="ARBA00022801"/>
    </source>
</evidence>
<dbReference type="Gene3D" id="3.60.15.10">
    <property type="entry name" value="Ribonuclease Z/Hydroxyacylglutathione hydrolase-like"/>
    <property type="match status" value="1"/>
</dbReference>
<protein>
    <recommendedName>
        <fullName evidence="7">Hydroxyacylglutathione hydrolase</fullName>
        <ecNumber evidence="7">3.1.2.6</ecNumber>
    </recommendedName>
    <alternativeName>
        <fullName evidence="7">Glyoxalase II</fullName>
        <shortName evidence="7">Glx II</shortName>
    </alternativeName>
</protein>